<dbReference type="SUPFAM" id="SSF52540">
    <property type="entry name" value="P-loop containing nucleoside triphosphate hydrolases"/>
    <property type="match status" value="1"/>
</dbReference>
<dbReference type="AlphaFoldDB" id="A0A1I2ESL9"/>
<reference evidence="7" key="1">
    <citation type="submission" date="2016-10" db="EMBL/GenBank/DDBJ databases">
        <authorList>
            <person name="Varghese N."/>
            <person name="Submissions S."/>
        </authorList>
    </citation>
    <scope>NUCLEOTIDE SEQUENCE [LARGE SCALE GENOMIC DNA]</scope>
    <source>
        <strain evidence="7">DSM 46838</strain>
    </source>
</reference>
<proteinExistence type="inferred from homology"/>
<protein>
    <recommendedName>
        <fullName evidence="3">Nuclease SbcCD subunit C</fullName>
    </recommendedName>
</protein>
<dbReference type="InterPro" id="IPR038729">
    <property type="entry name" value="Rad50/SbcC_AAA"/>
</dbReference>
<feature type="region of interest" description="Disordered" evidence="4">
    <location>
        <begin position="272"/>
        <end position="299"/>
    </location>
</feature>
<dbReference type="RefSeq" id="WP_092198153.1">
    <property type="nucleotide sequence ID" value="NZ_FOND01000007.1"/>
</dbReference>
<dbReference type="PANTHER" id="PTHR32114:SF2">
    <property type="entry name" value="ABC TRANSPORTER ABCH.3"/>
    <property type="match status" value="1"/>
</dbReference>
<dbReference type="Pfam" id="PF13476">
    <property type="entry name" value="AAA_23"/>
    <property type="match status" value="1"/>
</dbReference>
<feature type="compositionally biased region" description="Gly residues" evidence="4">
    <location>
        <begin position="281"/>
        <end position="291"/>
    </location>
</feature>
<sequence>MKATYLEIRGFRSYGTAAQRLDLSAPLAVVHADNSQGKTSLAEAVEFLFTGATTRRLLLGGSPSEFQDALRNAHLAATSPVYVELGLDDGTGPVRVLRRELTCDYRGATDCTSTLTVDGTHIRSVTEAGLPLSDPPLAAPVLLEHTLRYAVSAKPGDRSDYFKAVLEVADLDVVRSEINGLISEREAMPRDRLLLLLRDAAAVTTFATAVDPLRRSSDPTVVDAALRRACHAAAPPPIPADADEPLPEAATRLRQALHRRQELMLPIQDIASPAPPDPVGVGAGAGAGAGGVDDDGARNEPADQLLAAVRQYEDRLLAVDTAVAQVLPLLQAALQIQRVIGIDEQHPAECPLCLTPDALTAARVASIRAQVADQQQLSAAGARMQEQLRGLVAQAQAVAGSVARAVPAAARWPAEARTARAAASVRLGAVDGQLQSVLVGVDELAELAGKARHAEHRGQQALSALVSEAGRLHALPAEHLDVAATELRELTTVSASARLLHTENASRAETLVAVVRPQLEAGSDTAAWASVAELADHPAEVAAALREHTQRTAATARLKQAAKQIDAAVQAVLDQRLMRMGDEVSRWWALLRPDELTAFEAIVRRGTGRKYLDVTAALAPQAAVAGVVRNALAVLSNSQLNALGLSAFLARCQLLSTPLIVLDDPVPGSDREHRSTFASDVVEALLDGGQQVLVATHDSELARHLHTSHQHLGVDEFKASLVDPRIGTQVLRTGDDFERLMLDAKSQMYSPLEANRRAAGNSLRIAAERLAKHVTVAGRRRDGDGTAAVADYDNKNLKDLRTLASQYAVRPNEPGQWQMLARTLNDADHDTLDPPLPAELKQCHAALADLKRKHLQNDALLMRP</sequence>
<evidence type="ECO:0000256" key="1">
    <source>
        <dbReference type="ARBA" id="ARBA00006930"/>
    </source>
</evidence>
<evidence type="ECO:0000256" key="3">
    <source>
        <dbReference type="ARBA" id="ARBA00013368"/>
    </source>
</evidence>
<dbReference type="PANTHER" id="PTHR32114">
    <property type="entry name" value="ABC TRANSPORTER ABCH.3"/>
    <property type="match status" value="1"/>
</dbReference>
<dbReference type="STRING" id="1798228.SAMN05216574_107182"/>
<evidence type="ECO:0000313" key="6">
    <source>
        <dbReference type="EMBL" id="SFE96104.1"/>
    </source>
</evidence>
<dbReference type="Gene3D" id="3.40.50.300">
    <property type="entry name" value="P-loop containing nucleotide triphosphate hydrolases"/>
    <property type="match status" value="2"/>
</dbReference>
<evidence type="ECO:0000256" key="2">
    <source>
        <dbReference type="ARBA" id="ARBA00011322"/>
    </source>
</evidence>
<comment type="similarity">
    <text evidence="1">Belongs to the SMC family. SbcC subfamily.</text>
</comment>
<organism evidence="6 7">
    <name type="scientific">Blastococcus tunisiensis</name>
    <dbReference type="NCBI Taxonomy" id="1798228"/>
    <lineage>
        <taxon>Bacteria</taxon>
        <taxon>Bacillati</taxon>
        <taxon>Actinomycetota</taxon>
        <taxon>Actinomycetes</taxon>
        <taxon>Geodermatophilales</taxon>
        <taxon>Geodermatophilaceae</taxon>
        <taxon>Blastococcus</taxon>
    </lineage>
</organism>
<accession>A0A1I2ESL9</accession>
<name>A0A1I2ESL9_9ACTN</name>
<dbReference type="EMBL" id="FOND01000007">
    <property type="protein sequence ID" value="SFE96104.1"/>
    <property type="molecule type" value="Genomic_DNA"/>
</dbReference>
<dbReference type="InterPro" id="IPR027417">
    <property type="entry name" value="P-loop_NTPase"/>
</dbReference>
<feature type="domain" description="Rad50/SbcC-type AAA" evidence="5">
    <location>
        <begin position="6"/>
        <end position="93"/>
    </location>
</feature>
<evidence type="ECO:0000313" key="7">
    <source>
        <dbReference type="Proteomes" id="UP000198589"/>
    </source>
</evidence>
<evidence type="ECO:0000259" key="5">
    <source>
        <dbReference type="Pfam" id="PF13476"/>
    </source>
</evidence>
<evidence type="ECO:0000256" key="4">
    <source>
        <dbReference type="SAM" id="MobiDB-lite"/>
    </source>
</evidence>
<dbReference type="OrthoDB" id="4652702at2"/>
<comment type="subunit">
    <text evidence="2">Heterodimer of SbcC and SbcD.</text>
</comment>
<dbReference type="GO" id="GO:0016887">
    <property type="term" value="F:ATP hydrolysis activity"/>
    <property type="evidence" value="ECO:0007669"/>
    <property type="project" value="InterPro"/>
</dbReference>
<dbReference type="Proteomes" id="UP000198589">
    <property type="component" value="Unassembled WGS sequence"/>
</dbReference>
<dbReference type="GO" id="GO:0006302">
    <property type="term" value="P:double-strand break repair"/>
    <property type="evidence" value="ECO:0007669"/>
    <property type="project" value="InterPro"/>
</dbReference>
<keyword evidence="7" id="KW-1185">Reference proteome</keyword>
<gene>
    <name evidence="6" type="ORF">SAMN05216574_107182</name>
</gene>